<keyword evidence="4 12" id="KW-0812">Transmembrane</keyword>
<feature type="transmembrane region" description="Helical" evidence="12">
    <location>
        <begin position="285"/>
        <end position="304"/>
    </location>
</feature>
<evidence type="ECO:0000256" key="1">
    <source>
        <dbReference type="ARBA" id="ARBA00004141"/>
    </source>
</evidence>
<keyword evidence="5" id="KW-0276">Fatty acid metabolism</keyword>
<dbReference type="PANTHER" id="PTHR11351">
    <property type="entry name" value="ACYL-COA DESATURASE"/>
    <property type="match status" value="1"/>
</dbReference>
<evidence type="ECO:0000256" key="12">
    <source>
        <dbReference type="SAM" id="Phobius"/>
    </source>
</evidence>
<evidence type="ECO:0000313" key="15">
    <source>
        <dbReference type="Proteomes" id="UP000177932"/>
    </source>
</evidence>
<evidence type="ECO:0000256" key="11">
    <source>
        <dbReference type="ARBA" id="ARBA00023160"/>
    </source>
</evidence>
<evidence type="ECO:0000256" key="9">
    <source>
        <dbReference type="ARBA" id="ARBA00023098"/>
    </source>
</evidence>
<feature type="transmembrane region" description="Helical" evidence="12">
    <location>
        <begin position="254"/>
        <end position="273"/>
    </location>
</feature>
<keyword evidence="11" id="KW-0275">Fatty acid biosynthesis</keyword>
<feature type="transmembrane region" description="Helical" evidence="12">
    <location>
        <begin position="20"/>
        <end position="40"/>
    </location>
</feature>
<evidence type="ECO:0000256" key="3">
    <source>
        <dbReference type="ARBA" id="ARBA00022516"/>
    </source>
</evidence>
<dbReference type="GO" id="GO:0006633">
    <property type="term" value="P:fatty acid biosynthetic process"/>
    <property type="evidence" value="ECO:0007669"/>
    <property type="project" value="UniProtKB-KW"/>
</dbReference>
<keyword evidence="3" id="KW-0444">Lipid biosynthesis</keyword>
<keyword evidence="7" id="KW-0560">Oxidoreductase</keyword>
<evidence type="ECO:0000256" key="4">
    <source>
        <dbReference type="ARBA" id="ARBA00022692"/>
    </source>
</evidence>
<dbReference type="EMBL" id="MHOD01000006">
    <property type="protein sequence ID" value="OGZ58473.1"/>
    <property type="molecule type" value="Genomic_DNA"/>
</dbReference>
<organism evidence="14 15">
    <name type="scientific">Candidatus Spechtbacteria bacterium RIFCSPHIGHO2_01_FULL_43_30</name>
    <dbReference type="NCBI Taxonomy" id="1802158"/>
    <lineage>
        <taxon>Bacteria</taxon>
        <taxon>Candidatus Spechtiibacteriota</taxon>
    </lineage>
</organism>
<evidence type="ECO:0000256" key="8">
    <source>
        <dbReference type="ARBA" id="ARBA00023004"/>
    </source>
</evidence>
<evidence type="ECO:0000313" key="14">
    <source>
        <dbReference type="EMBL" id="OGZ58473.1"/>
    </source>
</evidence>
<dbReference type="CDD" id="cd01060">
    <property type="entry name" value="Membrane-FADS-like"/>
    <property type="match status" value="1"/>
</dbReference>
<comment type="similarity">
    <text evidence="2">Belongs to the fatty acid desaturase type 2 family.</text>
</comment>
<accession>A0A1G2H7L3</accession>
<sequence>MREAEFARVITTNEKRLASFSILGLISLHTATAYFLYVLIGEALPRFHILESGLMAVFCALFFCGIFVLAVTNRYHHGKYRGEVIDHKYYKRKRKSKALRTADILGLLFVTVGLFGALHLLIFLGFSAFGVATWALAFALLIISGLFGITMGYHRYATHKAFECGKIFGCFLLFCGALSCQGTIKKWATEHLIHHARTEIEQEDPHTAVEGFVRSHIGWLVTPYKYNERIWKMFSSGFDSNKLFAIQEKFYRPLYMLSLFGPFFIVGSLGFVFGDGFAVTEGFKAVLLAGFFRVFLILHITLSVNSVSHTWGSQPYEDRKTGDSTDVWMLAPFSFGENLQNIHHLLPSVASYWVKWYYPDITGVLTQSLSWFNRFSFLKWIGLPYNLKLIRESEWRYISSHSS</sequence>
<proteinExistence type="inferred from homology"/>
<feature type="domain" description="Fatty acid desaturase" evidence="13">
    <location>
        <begin position="133"/>
        <end position="358"/>
    </location>
</feature>
<comment type="subcellular location">
    <subcellularLocation>
        <location evidence="1">Membrane</location>
        <topology evidence="1">Multi-pass membrane protein</topology>
    </subcellularLocation>
</comment>
<evidence type="ECO:0000256" key="2">
    <source>
        <dbReference type="ARBA" id="ARBA00008749"/>
    </source>
</evidence>
<feature type="transmembrane region" description="Helical" evidence="12">
    <location>
        <begin position="102"/>
        <end position="126"/>
    </location>
</feature>
<keyword evidence="9" id="KW-0443">Lipid metabolism</keyword>
<reference evidence="14 15" key="1">
    <citation type="journal article" date="2016" name="Nat. Commun.">
        <title>Thousands of microbial genomes shed light on interconnected biogeochemical processes in an aquifer system.</title>
        <authorList>
            <person name="Anantharaman K."/>
            <person name="Brown C.T."/>
            <person name="Hug L.A."/>
            <person name="Sharon I."/>
            <person name="Castelle C.J."/>
            <person name="Probst A.J."/>
            <person name="Thomas B.C."/>
            <person name="Singh A."/>
            <person name="Wilkins M.J."/>
            <person name="Karaoz U."/>
            <person name="Brodie E.L."/>
            <person name="Williams K.H."/>
            <person name="Hubbard S.S."/>
            <person name="Banfield J.F."/>
        </authorList>
    </citation>
    <scope>NUCLEOTIDE SEQUENCE [LARGE SCALE GENOMIC DNA]</scope>
</reference>
<evidence type="ECO:0000259" key="13">
    <source>
        <dbReference type="Pfam" id="PF00487"/>
    </source>
</evidence>
<evidence type="ECO:0000256" key="10">
    <source>
        <dbReference type="ARBA" id="ARBA00023136"/>
    </source>
</evidence>
<keyword evidence="10 12" id="KW-0472">Membrane</keyword>
<evidence type="ECO:0000256" key="7">
    <source>
        <dbReference type="ARBA" id="ARBA00023002"/>
    </source>
</evidence>
<dbReference type="STRING" id="1802158.A2827_00025"/>
<feature type="transmembrane region" description="Helical" evidence="12">
    <location>
        <begin position="52"/>
        <end position="71"/>
    </location>
</feature>
<dbReference type="InterPro" id="IPR005804">
    <property type="entry name" value="FA_desaturase_dom"/>
</dbReference>
<evidence type="ECO:0000256" key="6">
    <source>
        <dbReference type="ARBA" id="ARBA00022989"/>
    </source>
</evidence>
<keyword evidence="6 12" id="KW-1133">Transmembrane helix</keyword>
<dbReference type="AlphaFoldDB" id="A0A1G2H7L3"/>
<dbReference type="Pfam" id="PF00487">
    <property type="entry name" value="FA_desaturase"/>
    <property type="match status" value="1"/>
</dbReference>
<dbReference type="PANTHER" id="PTHR11351:SF31">
    <property type="entry name" value="DESATURASE 1, ISOFORM A-RELATED"/>
    <property type="match status" value="1"/>
</dbReference>
<dbReference type="GO" id="GO:0016717">
    <property type="term" value="F:oxidoreductase activity, acting on paired donors, with oxidation of a pair of donors resulting in the reduction of molecular oxygen to two molecules of water"/>
    <property type="evidence" value="ECO:0007669"/>
    <property type="project" value="InterPro"/>
</dbReference>
<evidence type="ECO:0000256" key="5">
    <source>
        <dbReference type="ARBA" id="ARBA00022832"/>
    </source>
</evidence>
<dbReference type="Proteomes" id="UP000177932">
    <property type="component" value="Unassembled WGS sequence"/>
</dbReference>
<name>A0A1G2H7L3_9BACT</name>
<keyword evidence="8" id="KW-0408">Iron</keyword>
<dbReference type="PRINTS" id="PR00075">
    <property type="entry name" value="FACDDSATRASE"/>
</dbReference>
<feature type="transmembrane region" description="Helical" evidence="12">
    <location>
        <begin position="132"/>
        <end position="153"/>
    </location>
</feature>
<dbReference type="InterPro" id="IPR015876">
    <property type="entry name" value="Acyl-CoA_DS"/>
</dbReference>
<gene>
    <name evidence="14" type="ORF">A2827_00025</name>
</gene>
<comment type="caution">
    <text evidence="14">The sequence shown here is derived from an EMBL/GenBank/DDBJ whole genome shotgun (WGS) entry which is preliminary data.</text>
</comment>
<protein>
    <recommendedName>
        <fullName evidence="13">Fatty acid desaturase domain-containing protein</fullName>
    </recommendedName>
</protein>
<dbReference type="GO" id="GO:0016020">
    <property type="term" value="C:membrane"/>
    <property type="evidence" value="ECO:0007669"/>
    <property type="project" value="UniProtKB-SubCell"/>
</dbReference>